<keyword evidence="3" id="KW-0378">Hydrolase</keyword>
<keyword evidence="7" id="KW-1185">Reference proteome</keyword>
<dbReference type="OrthoDB" id="113459at2"/>
<dbReference type="InterPro" id="IPR002716">
    <property type="entry name" value="PIN_dom"/>
</dbReference>
<evidence type="ECO:0000256" key="2">
    <source>
        <dbReference type="ARBA" id="ARBA00022723"/>
    </source>
</evidence>
<dbReference type="SUPFAM" id="SSF88723">
    <property type="entry name" value="PIN domain-like"/>
    <property type="match status" value="1"/>
</dbReference>
<accession>A0A1H1PN57</accession>
<evidence type="ECO:0000259" key="5">
    <source>
        <dbReference type="Pfam" id="PF13470"/>
    </source>
</evidence>
<dbReference type="AlphaFoldDB" id="A0A1H1PN57"/>
<dbReference type="Proteomes" id="UP000199700">
    <property type="component" value="Chromosome"/>
</dbReference>
<evidence type="ECO:0000256" key="4">
    <source>
        <dbReference type="ARBA" id="ARBA00022842"/>
    </source>
</evidence>
<dbReference type="GO" id="GO:0004518">
    <property type="term" value="F:nuclease activity"/>
    <property type="evidence" value="ECO:0007669"/>
    <property type="project" value="UniProtKB-KW"/>
</dbReference>
<evidence type="ECO:0000313" key="6">
    <source>
        <dbReference type="EMBL" id="SDS12583.1"/>
    </source>
</evidence>
<protein>
    <submittedName>
        <fullName evidence="6">PIN domain-containing protein</fullName>
    </submittedName>
</protein>
<dbReference type="RefSeq" id="WP_092104151.1">
    <property type="nucleotide sequence ID" value="NZ_JAKDJU010000144.1"/>
</dbReference>
<dbReference type="EMBL" id="LT629739">
    <property type="protein sequence ID" value="SDS12583.1"/>
    <property type="molecule type" value="Genomic_DNA"/>
</dbReference>
<name>A0A1H1PN57_BRESA</name>
<evidence type="ECO:0000256" key="1">
    <source>
        <dbReference type="ARBA" id="ARBA00022722"/>
    </source>
</evidence>
<evidence type="ECO:0000313" key="7">
    <source>
        <dbReference type="Proteomes" id="UP000199700"/>
    </source>
</evidence>
<sequence>MFAAVLDTSVLWPSLQRDFLLSLAVEGAYRPMWSTVILDELAHHEAKKLVSRGSAVDDAELAAQRLIGQMSQSFDDALILGWEPLEGTYGLPDPDDEHVVAAAEMGSAEVIVTENLKDFPTAKLPALIRAVPAREFAYDTVRQHLTQGSLAVIALCERSGRQGPKLSVSDLLTILDERYKMTATAELLSMAPGLRDILH</sequence>
<keyword evidence="4" id="KW-0460">Magnesium</keyword>
<gene>
    <name evidence="6" type="ORF">SAMN04489751_1287</name>
</gene>
<reference evidence="6" key="1">
    <citation type="submission" date="2016-10" db="EMBL/GenBank/DDBJ databases">
        <authorList>
            <person name="Varghese N."/>
            <person name="Submissions S."/>
        </authorList>
    </citation>
    <scope>NUCLEOTIDE SEQUENCE [LARGE SCALE GENOMIC DNA]</scope>
    <source>
        <strain evidence="6">DSM 22082</strain>
    </source>
</reference>
<evidence type="ECO:0000256" key="3">
    <source>
        <dbReference type="ARBA" id="ARBA00022801"/>
    </source>
</evidence>
<dbReference type="GO" id="GO:0016787">
    <property type="term" value="F:hydrolase activity"/>
    <property type="evidence" value="ECO:0007669"/>
    <property type="project" value="UniProtKB-KW"/>
</dbReference>
<dbReference type="InterPro" id="IPR029060">
    <property type="entry name" value="PIN-like_dom_sf"/>
</dbReference>
<dbReference type="Pfam" id="PF13470">
    <property type="entry name" value="PIN_3"/>
    <property type="match status" value="1"/>
</dbReference>
<feature type="domain" description="PIN" evidence="5">
    <location>
        <begin position="4"/>
        <end position="116"/>
    </location>
</feature>
<proteinExistence type="predicted"/>
<keyword evidence="2" id="KW-0479">Metal-binding</keyword>
<organism evidence="6 7">
    <name type="scientific">Brevibacterium sandarakinum</name>
    <dbReference type="NCBI Taxonomy" id="629680"/>
    <lineage>
        <taxon>Bacteria</taxon>
        <taxon>Bacillati</taxon>
        <taxon>Actinomycetota</taxon>
        <taxon>Actinomycetes</taxon>
        <taxon>Micrococcales</taxon>
        <taxon>Brevibacteriaceae</taxon>
        <taxon>Brevibacterium</taxon>
    </lineage>
</organism>
<dbReference type="GO" id="GO:0046872">
    <property type="term" value="F:metal ion binding"/>
    <property type="evidence" value="ECO:0007669"/>
    <property type="project" value="UniProtKB-KW"/>
</dbReference>
<dbReference type="STRING" id="629680.SAMN04489751_1287"/>
<keyword evidence="1" id="KW-0540">Nuclease</keyword>